<dbReference type="GO" id="GO:0071035">
    <property type="term" value="P:nuclear polyadenylation-dependent rRNA catabolic process"/>
    <property type="evidence" value="ECO:0007669"/>
    <property type="project" value="TreeGrafter"/>
</dbReference>
<feature type="region of interest" description="Disordered" evidence="10">
    <location>
        <begin position="1"/>
        <end position="22"/>
    </location>
</feature>
<keyword evidence="13" id="KW-1185">Reference proteome</keyword>
<feature type="compositionally biased region" description="Polar residues" evidence="10">
    <location>
        <begin position="449"/>
        <end position="468"/>
    </location>
</feature>
<keyword evidence="2" id="KW-0479">Metal-binding</keyword>
<dbReference type="EMBL" id="NNAY01000993">
    <property type="protein sequence ID" value="OXU25578.1"/>
    <property type="molecule type" value="Genomic_DNA"/>
</dbReference>
<evidence type="ECO:0000256" key="1">
    <source>
        <dbReference type="ARBA" id="ARBA00004123"/>
    </source>
</evidence>
<dbReference type="PROSITE" id="PS50158">
    <property type="entry name" value="ZF_CCHC"/>
    <property type="match status" value="1"/>
</dbReference>
<dbReference type="AlphaFoldDB" id="A0A232F521"/>
<keyword evidence="6" id="KW-0539">Nucleus</keyword>
<evidence type="ECO:0000256" key="6">
    <source>
        <dbReference type="ARBA" id="ARBA00023242"/>
    </source>
</evidence>
<evidence type="ECO:0000313" key="12">
    <source>
        <dbReference type="EMBL" id="OXU25578.1"/>
    </source>
</evidence>
<dbReference type="GO" id="GO:0071031">
    <property type="term" value="P:nuclear mRNA surveillance of mRNA 3'-end processing"/>
    <property type="evidence" value="ECO:0007669"/>
    <property type="project" value="TreeGrafter"/>
</dbReference>
<dbReference type="GO" id="GO:0071037">
    <property type="term" value="P:nuclear polyadenylation-dependent snRNA catabolic process"/>
    <property type="evidence" value="ECO:0007669"/>
    <property type="project" value="TreeGrafter"/>
</dbReference>
<name>A0A232F521_9HYME</name>
<comment type="subcellular location">
    <subcellularLocation>
        <location evidence="1">Nucleus</location>
    </subcellularLocation>
</comment>
<comment type="caution">
    <text evidence="12">The sequence shown here is derived from an EMBL/GenBank/DDBJ whole genome shotgun (WGS) entry which is preliminary data.</text>
</comment>
<keyword evidence="3" id="KW-0677">Repeat</keyword>
<dbReference type="Gene3D" id="4.10.60.10">
    <property type="entry name" value="Zinc finger, CCHC-type"/>
    <property type="match status" value="2"/>
</dbReference>
<feature type="compositionally biased region" description="Polar residues" evidence="10">
    <location>
        <begin position="342"/>
        <end position="364"/>
    </location>
</feature>
<dbReference type="GO" id="GO:0031499">
    <property type="term" value="C:TRAMP complex"/>
    <property type="evidence" value="ECO:0007669"/>
    <property type="project" value="TreeGrafter"/>
</dbReference>
<dbReference type="InterPro" id="IPR051644">
    <property type="entry name" value="TRAMP_AT-DNA-binding"/>
</dbReference>
<dbReference type="GO" id="GO:0071039">
    <property type="term" value="P:nuclear polyadenylation-dependent CUT catabolic process"/>
    <property type="evidence" value="ECO:0007669"/>
    <property type="project" value="TreeGrafter"/>
</dbReference>
<dbReference type="OrthoDB" id="7608935at2759"/>
<dbReference type="PANTHER" id="PTHR46543">
    <property type="entry name" value="ZINC FINGER CCHC DOMAIN-CONTAINING PROTEIN 7"/>
    <property type="match status" value="1"/>
</dbReference>
<dbReference type="SMART" id="SM00343">
    <property type="entry name" value="ZnF_C2HC"/>
    <property type="match status" value="4"/>
</dbReference>
<feature type="domain" description="CCHC-type" evidence="11">
    <location>
        <begin position="593"/>
        <end position="608"/>
    </location>
</feature>
<feature type="compositionally biased region" description="Basic residues" evidence="10">
    <location>
        <begin position="190"/>
        <end position="206"/>
    </location>
</feature>
<feature type="compositionally biased region" description="Basic and acidic residues" evidence="10">
    <location>
        <begin position="142"/>
        <end position="153"/>
    </location>
</feature>
<dbReference type="GO" id="GO:0008270">
    <property type="term" value="F:zinc ion binding"/>
    <property type="evidence" value="ECO:0007669"/>
    <property type="project" value="UniProtKB-KW"/>
</dbReference>
<feature type="region of interest" description="Disordered" evidence="10">
    <location>
        <begin position="190"/>
        <end position="221"/>
    </location>
</feature>
<gene>
    <name evidence="12" type="ORF">TSAR_012418</name>
</gene>
<dbReference type="Proteomes" id="UP000215335">
    <property type="component" value="Unassembled WGS sequence"/>
</dbReference>
<feature type="region of interest" description="Disordered" evidence="10">
    <location>
        <begin position="37"/>
        <end position="159"/>
    </location>
</feature>
<feature type="compositionally biased region" description="Acidic residues" evidence="10">
    <location>
        <begin position="289"/>
        <end position="300"/>
    </location>
</feature>
<feature type="compositionally biased region" description="Polar residues" evidence="10">
    <location>
        <begin position="207"/>
        <end position="221"/>
    </location>
</feature>
<feature type="compositionally biased region" description="Basic and acidic residues" evidence="10">
    <location>
        <begin position="58"/>
        <end position="70"/>
    </location>
</feature>
<evidence type="ECO:0000256" key="4">
    <source>
        <dbReference type="ARBA" id="ARBA00022771"/>
    </source>
</evidence>
<dbReference type="GO" id="GO:0003723">
    <property type="term" value="F:RNA binding"/>
    <property type="evidence" value="ECO:0007669"/>
    <property type="project" value="TreeGrafter"/>
</dbReference>
<dbReference type="GO" id="GO:0071038">
    <property type="term" value="P:TRAMP-dependent tRNA surveillance pathway"/>
    <property type="evidence" value="ECO:0007669"/>
    <property type="project" value="TreeGrafter"/>
</dbReference>
<feature type="region of interest" description="Disordered" evidence="10">
    <location>
        <begin position="289"/>
        <end position="375"/>
    </location>
</feature>
<dbReference type="SUPFAM" id="SSF57756">
    <property type="entry name" value="Retrovirus zinc finger-like domains"/>
    <property type="match status" value="1"/>
</dbReference>
<evidence type="ECO:0000259" key="11">
    <source>
        <dbReference type="PROSITE" id="PS50158"/>
    </source>
</evidence>
<evidence type="ECO:0000256" key="2">
    <source>
        <dbReference type="ARBA" id="ARBA00022723"/>
    </source>
</evidence>
<feature type="compositionally biased region" description="Polar residues" evidence="10">
    <location>
        <begin position="392"/>
        <end position="412"/>
    </location>
</feature>
<evidence type="ECO:0000256" key="8">
    <source>
        <dbReference type="ARBA" id="ARBA00043023"/>
    </source>
</evidence>
<keyword evidence="4 9" id="KW-0863">Zinc-finger</keyword>
<feature type="region of interest" description="Disordered" evidence="10">
    <location>
        <begin position="392"/>
        <end position="468"/>
    </location>
</feature>
<feature type="compositionally biased region" description="Low complexity" evidence="10">
    <location>
        <begin position="98"/>
        <end position="112"/>
    </location>
</feature>
<dbReference type="STRING" id="543379.A0A232F521"/>
<organism evidence="12 13">
    <name type="scientific">Trichomalopsis sarcophagae</name>
    <dbReference type="NCBI Taxonomy" id="543379"/>
    <lineage>
        <taxon>Eukaryota</taxon>
        <taxon>Metazoa</taxon>
        <taxon>Ecdysozoa</taxon>
        <taxon>Arthropoda</taxon>
        <taxon>Hexapoda</taxon>
        <taxon>Insecta</taxon>
        <taxon>Pterygota</taxon>
        <taxon>Neoptera</taxon>
        <taxon>Endopterygota</taxon>
        <taxon>Hymenoptera</taxon>
        <taxon>Apocrita</taxon>
        <taxon>Proctotrupomorpha</taxon>
        <taxon>Chalcidoidea</taxon>
        <taxon>Pteromalidae</taxon>
        <taxon>Pteromalinae</taxon>
        <taxon>Trichomalopsis</taxon>
    </lineage>
</organism>
<feature type="compositionally biased region" description="Polar residues" evidence="10">
    <location>
        <begin position="37"/>
        <end position="55"/>
    </location>
</feature>
<accession>A0A232F521</accession>
<evidence type="ECO:0000313" key="13">
    <source>
        <dbReference type="Proteomes" id="UP000215335"/>
    </source>
</evidence>
<dbReference type="PANTHER" id="PTHR46543:SF1">
    <property type="entry name" value="ZINC FINGER CCHC DOMAIN-CONTAINING PROTEIN 7"/>
    <property type="match status" value="1"/>
</dbReference>
<evidence type="ECO:0000256" key="10">
    <source>
        <dbReference type="SAM" id="MobiDB-lite"/>
    </source>
</evidence>
<evidence type="ECO:0000256" key="5">
    <source>
        <dbReference type="ARBA" id="ARBA00022833"/>
    </source>
</evidence>
<protein>
    <recommendedName>
        <fullName evidence="7">Zinc finger CCHC domain-containing protein 7</fullName>
    </recommendedName>
    <alternativeName>
        <fullName evidence="8">TRAMP-like complex RNA-binding factor ZCCHC7</fullName>
    </alternativeName>
</protein>
<sequence length="1152" mass="131556">MNFENDLEQNPNSYDDGHDSDLEARLYAEIHFSNNIIGEETNSTTNNQPADTPSSGFKKIDNDRPTEKVVNEPVQTENSSANNGSNKSAVPPPIAIAQNESETNKNNNTSQKRPTVNDSDELNESNKKRKPSHNNESGSNKRVKEYVQPEDSNKIINPYNKNVSHTPAVGMQLLDKEFIDLLFGKRSNNKKKIKTTSKQAKQKKNVKQTNDKVQQQKKIQANTSRVVIENERTNTEVPMDKGIPQNSFLESSSVIDISSEDSTEDDSKYNTTIATDKKLGKKKAAVMESEDSLSDSEESIFEVPVPPKPAPPIIELKDSGSEIDSGSESDDDSSSSDSSISHKSMTQNKGDQSLNSTTATTDNEYNADATINEPDNIVLNCTEIQRGVSSLSKIKEMSQSSSKKQPSLNARDNTPDVEKQQSSSHGSDMCRSKEPQNQSNNSFRKEKVSSTSNKKQSESGRNSKTLSNEEYFFQPMNAAMKAFYNESWGGENFDMDKLKNKMSSDPKKWAILNDDIVASFVKRKRYFGMVCSRCHKDGHRQNQCTEIRKLPACHMCGLTGHTEVSCPEKMCLTCGQKQNMYRKTCENCRKISCSRCQSRGHLSHDCPDLWRRFHQTINKGNAEPPVNLRLIFKSRNELQCCNCARKGHVSAVCNKLRWSQHFPNPEHVTNYNGPGYFQDNEPSRNANDTIESSANRSSICDSSFNIDTTVDSSINLDSRCEASSQNQSLATSPANTVRESGKPWSFEVKPKLIDESASLKTSTLMLDMRDKNALNDYGNWTYLEKFLNSLVAVTPAEFMMQQYGKQVKIRMKCIKKYQKHITQLIQQYASRNNNERSHMLMTCERRIFKVANTLTEKLNELKDLNEDPIKLYEESKQLNWELMNKENRVLDSLDYSLKVSRLAHCQRKLLMTLYREGFLDDSLKKLRRIYKNLTTTKRYLKKPHKMMAFKNFFPYLHYFNNVFSPHEHTELNTAMRKFQEHSARCDRLKNNPLLFPQNHHGLSNESNQNVSSSNNIAALDMPSTSHIPPLLPNYNPAANLSQGRLKTTRETQQKSAEHLKYLKKHPRGLFLESVQNNKKGPKSKLTKKMNNFQEETKRLIDTAKELNLPHLHKHIDILQKKMQNEIYVYEKDVKLLQQHVNEELKRRGERRR</sequence>
<evidence type="ECO:0000256" key="7">
    <source>
        <dbReference type="ARBA" id="ARBA00041190"/>
    </source>
</evidence>
<feature type="compositionally biased region" description="Acidic residues" evidence="10">
    <location>
        <begin position="325"/>
        <end position="334"/>
    </location>
</feature>
<evidence type="ECO:0000256" key="9">
    <source>
        <dbReference type="PROSITE-ProRule" id="PRU00047"/>
    </source>
</evidence>
<evidence type="ECO:0000256" key="3">
    <source>
        <dbReference type="ARBA" id="ARBA00022737"/>
    </source>
</evidence>
<dbReference type="InterPro" id="IPR001878">
    <property type="entry name" value="Znf_CCHC"/>
</dbReference>
<keyword evidence="5" id="KW-0862">Zinc</keyword>
<feature type="compositionally biased region" description="Low complexity" evidence="10">
    <location>
        <begin position="78"/>
        <end position="89"/>
    </location>
</feature>
<reference evidence="12 13" key="1">
    <citation type="journal article" date="2017" name="Curr. Biol.">
        <title>The Evolution of Venom by Co-option of Single-Copy Genes.</title>
        <authorList>
            <person name="Martinson E.O."/>
            <person name="Mrinalini"/>
            <person name="Kelkar Y.D."/>
            <person name="Chang C.H."/>
            <person name="Werren J.H."/>
        </authorList>
    </citation>
    <scope>NUCLEOTIDE SEQUENCE [LARGE SCALE GENOMIC DNA]</scope>
    <source>
        <strain evidence="12 13">Alberta</strain>
        <tissue evidence="12">Whole body</tissue>
    </source>
</reference>
<proteinExistence type="predicted"/>
<dbReference type="GO" id="GO:0071036">
    <property type="term" value="P:nuclear polyadenylation-dependent snoRNA catabolic process"/>
    <property type="evidence" value="ECO:0007669"/>
    <property type="project" value="TreeGrafter"/>
</dbReference>
<dbReference type="InterPro" id="IPR036875">
    <property type="entry name" value="Znf_CCHC_sf"/>
</dbReference>